<proteinExistence type="inferred from homology"/>
<protein>
    <submittedName>
        <fullName evidence="8">Oxidoreductase, aldo/keto reductase family</fullName>
    </submittedName>
</protein>
<dbReference type="GO" id="GO:0051596">
    <property type="term" value="P:methylglyoxal catabolic process"/>
    <property type="evidence" value="ECO:0007669"/>
    <property type="project" value="TreeGrafter"/>
</dbReference>
<feature type="site" description="Lowers pKa of active site Tyr" evidence="6">
    <location>
        <position position="82"/>
    </location>
</feature>
<organism evidence="8">
    <name type="scientific">uncultured Chloroflexota bacterium</name>
    <dbReference type="NCBI Taxonomy" id="166587"/>
    <lineage>
        <taxon>Bacteria</taxon>
        <taxon>Bacillati</taxon>
        <taxon>Chloroflexota</taxon>
        <taxon>environmental samples</taxon>
    </lineage>
</organism>
<sequence>MPDASHISDIPTLALPNGGAMPALGLGTWQLRGQTCEAAVRTALDLGYRHIDTAEMYGNEAEVGQALADSGVPREHVFITTKVWPDHFRATALQKAAADSLARLRTDYVDLLLLHWPSRDVPLEETVPALAEVAERGQARAIGVSNFSIEQLRHASRLTRVPIANNQVELHVLQPQAALVEHARAHGLTVTAYSPLAKGRLTDDPVLSRIAAQHGKTAAQVALRWLVQQGVAVIPKATREPNLRANAQIFDFALSPADLQQLASLA</sequence>
<gene>
    <name evidence="8" type="ORF">AVDCRST_MAG77-4738</name>
</gene>
<evidence type="ECO:0000256" key="4">
    <source>
        <dbReference type="PIRSR" id="PIRSR000097-1"/>
    </source>
</evidence>
<dbReference type="PIRSF" id="PIRSF000097">
    <property type="entry name" value="AKR"/>
    <property type="match status" value="1"/>
</dbReference>
<evidence type="ECO:0000259" key="7">
    <source>
        <dbReference type="Pfam" id="PF00248"/>
    </source>
</evidence>
<dbReference type="PRINTS" id="PR00069">
    <property type="entry name" value="ALDKETRDTASE"/>
</dbReference>
<dbReference type="PROSITE" id="PS00798">
    <property type="entry name" value="ALDOKETO_REDUCTASE_1"/>
    <property type="match status" value="1"/>
</dbReference>
<dbReference type="Gene3D" id="3.20.20.100">
    <property type="entry name" value="NADP-dependent oxidoreductase domain"/>
    <property type="match status" value="1"/>
</dbReference>
<dbReference type="FunFam" id="3.20.20.100:FF:000002">
    <property type="entry name" value="2,5-diketo-D-gluconic acid reductase A"/>
    <property type="match status" value="1"/>
</dbReference>
<dbReference type="Pfam" id="PF00248">
    <property type="entry name" value="Aldo_ket_red"/>
    <property type="match status" value="1"/>
</dbReference>
<feature type="active site" description="Proton donor" evidence="4">
    <location>
        <position position="57"/>
    </location>
</feature>
<comment type="similarity">
    <text evidence="1">Belongs to the aldo/keto reductase family.</text>
</comment>
<dbReference type="InterPro" id="IPR023210">
    <property type="entry name" value="NADP_OxRdtase_dom"/>
</dbReference>
<feature type="domain" description="NADP-dependent oxidoreductase" evidence="7">
    <location>
        <begin position="24"/>
        <end position="265"/>
    </location>
</feature>
<dbReference type="InterPro" id="IPR036812">
    <property type="entry name" value="NAD(P)_OxRdtase_dom_sf"/>
</dbReference>
<evidence type="ECO:0000256" key="6">
    <source>
        <dbReference type="PIRSR" id="PIRSR000097-3"/>
    </source>
</evidence>
<dbReference type="SUPFAM" id="SSF51430">
    <property type="entry name" value="NAD(P)-linked oxidoreductase"/>
    <property type="match status" value="1"/>
</dbReference>
<dbReference type="AlphaFoldDB" id="A0A6J4JYR3"/>
<evidence type="ECO:0000313" key="8">
    <source>
        <dbReference type="EMBL" id="CAA9291129.1"/>
    </source>
</evidence>
<feature type="binding site" evidence="5">
    <location>
        <position position="115"/>
    </location>
    <ligand>
        <name>substrate</name>
    </ligand>
</feature>
<dbReference type="GO" id="GO:1990002">
    <property type="term" value="F:methylglyoxal reductase (NADPH) (acetol producing) activity"/>
    <property type="evidence" value="ECO:0007669"/>
    <property type="project" value="TreeGrafter"/>
</dbReference>
<dbReference type="InterPro" id="IPR020471">
    <property type="entry name" value="AKR"/>
</dbReference>
<keyword evidence="3" id="KW-0560">Oxidoreductase</keyword>
<dbReference type="PANTHER" id="PTHR43827">
    <property type="entry name" value="2,5-DIKETO-D-GLUCONIC ACID REDUCTASE"/>
    <property type="match status" value="1"/>
</dbReference>
<evidence type="ECO:0000256" key="3">
    <source>
        <dbReference type="ARBA" id="ARBA00023002"/>
    </source>
</evidence>
<evidence type="ECO:0000256" key="1">
    <source>
        <dbReference type="ARBA" id="ARBA00007905"/>
    </source>
</evidence>
<dbReference type="EMBL" id="CADCTC010000251">
    <property type="protein sequence ID" value="CAA9291129.1"/>
    <property type="molecule type" value="Genomic_DNA"/>
</dbReference>
<dbReference type="PANTHER" id="PTHR43827:SF3">
    <property type="entry name" value="NADP-DEPENDENT OXIDOREDUCTASE DOMAIN-CONTAINING PROTEIN"/>
    <property type="match status" value="1"/>
</dbReference>
<name>A0A6J4JYR3_9CHLR</name>
<keyword evidence="2" id="KW-0521">NADP</keyword>
<evidence type="ECO:0000256" key="2">
    <source>
        <dbReference type="ARBA" id="ARBA00022857"/>
    </source>
</evidence>
<dbReference type="PROSITE" id="PS00062">
    <property type="entry name" value="ALDOKETO_REDUCTASE_2"/>
    <property type="match status" value="1"/>
</dbReference>
<reference evidence="8" key="1">
    <citation type="submission" date="2020-02" db="EMBL/GenBank/DDBJ databases">
        <authorList>
            <person name="Meier V. D."/>
        </authorList>
    </citation>
    <scope>NUCLEOTIDE SEQUENCE</scope>
    <source>
        <strain evidence="8">AVDCRST_MAG77</strain>
    </source>
</reference>
<accession>A0A6J4JYR3</accession>
<evidence type="ECO:0000256" key="5">
    <source>
        <dbReference type="PIRSR" id="PIRSR000097-2"/>
    </source>
</evidence>
<dbReference type="InterPro" id="IPR018170">
    <property type="entry name" value="Aldo/ket_reductase_CS"/>
</dbReference>